<dbReference type="Proteomes" id="UP000288805">
    <property type="component" value="Unassembled WGS sequence"/>
</dbReference>
<accession>A0A438JC33</accession>
<organism evidence="2 3">
    <name type="scientific">Vitis vinifera</name>
    <name type="common">Grape</name>
    <dbReference type="NCBI Taxonomy" id="29760"/>
    <lineage>
        <taxon>Eukaryota</taxon>
        <taxon>Viridiplantae</taxon>
        <taxon>Streptophyta</taxon>
        <taxon>Embryophyta</taxon>
        <taxon>Tracheophyta</taxon>
        <taxon>Spermatophyta</taxon>
        <taxon>Magnoliopsida</taxon>
        <taxon>eudicotyledons</taxon>
        <taxon>Gunneridae</taxon>
        <taxon>Pentapetalae</taxon>
        <taxon>rosids</taxon>
        <taxon>Vitales</taxon>
        <taxon>Vitaceae</taxon>
        <taxon>Viteae</taxon>
        <taxon>Vitis</taxon>
    </lineage>
</organism>
<dbReference type="PANTHER" id="PTHR46250">
    <property type="entry name" value="MYB/SANT-LIKE DNA-BINDING DOMAIN PROTEIN-RELATED"/>
    <property type="match status" value="1"/>
</dbReference>
<dbReference type="EMBL" id="QGNW01000051">
    <property type="protein sequence ID" value="RVX06514.1"/>
    <property type="molecule type" value="Genomic_DNA"/>
</dbReference>
<gene>
    <name evidence="2" type="ORF">CK203_023544</name>
</gene>
<dbReference type="OrthoDB" id="996707at2759"/>
<name>A0A438JC33_VITVI</name>
<protein>
    <submittedName>
        <fullName evidence="2">Uncharacterized protein</fullName>
    </submittedName>
</protein>
<sequence length="215" mass="24579">MNEEKKEKKKKEKKKKKKEKKEVGDRGILGNCVEPCAPKWRLREGVSPAFRNPEAKGMRNKPFPYYDEFELIFGKYRAIGKGAETAADVIEELDAEETNKNIYSLDETDTSTSNTTPSRVRKRSNSSNSLASGLCDVNMMLGKLIEQHNEQMNMLVGRIGYECDLSERTGKIIVELMKMTHLSIKDQIKATKLIVSENENIDLFLAIWMRKKLSL</sequence>
<dbReference type="PANTHER" id="PTHR46250:SF15">
    <property type="entry name" value="OS01G0523800 PROTEIN"/>
    <property type="match status" value="1"/>
</dbReference>
<feature type="region of interest" description="Disordered" evidence="1">
    <location>
        <begin position="1"/>
        <end position="24"/>
    </location>
</feature>
<feature type="region of interest" description="Disordered" evidence="1">
    <location>
        <begin position="100"/>
        <end position="128"/>
    </location>
</feature>
<reference evidence="2 3" key="1">
    <citation type="journal article" date="2018" name="PLoS Genet.">
        <title>Population sequencing reveals clonal diversity and ancestral inbreeding in the grapevine cultivar Chardonnay.</title>
        <authorList>
            <person name="Roach M.J."/>
            <person name="Johnson D.L."/>
            <person name="Bohlmann J."/>
            <person name="van Vuuren H.J."/>
            <person name="Jones S.J."/>
            <person name="Pretorius I.S."/>
            <person name="Schmidt S.A."/>
            <person name="Borneman A.R."/>
        </authorList>
    </citation>
    <scope>NUCLEOTIDE SEQUENCE [LARGE SCALE GENOMIC DNA]</scope>
    <source>
        <strain evidence="3">cv. Chardonnay</strain>
        <tissue evidence="2">Leaf</tissue>
    </source>
</reference>
<feature type="compositionally biased region" description="Basic residues" evidence="1">
    <location>
        <begin position="7"/>
        <end position="19"/>
    </location>
</feature>
<evidence type="ECO:0000256" key="1">
    <source>
        <dbReference type="SAM" id="MobiDB-lite"/>
    </source>
</evidence>
<comment type="caution">
    <text evidence="2">The sequence shown here is derived from an EMBL/GenBank/DDBJ whole genome shotgun (WGS) entry which is preliminary data.</text>
</comment>
<evidence type="ECO:0000313" key="2">
    <source>
        <dbReference type="EMBL" id="RVX06514.1"/>
    </source>
</evidence>
<proteinExistence type="predicted"/>
<dbReference type="AlphaFoldDB" id="A0A438JC33"/>
<evidence type="ECO:0000313" key="3">
    <source>
        <dbReference type="Proteomes" id="UP000288805"/>
    </source>
</evidence>